<feature type="binding site" evidence="9">
    <location>
        <position position="133"/>
    </location>
    <ligand>
        <name>S-adenosyl-L-methionine</name>
        <dbReference type="ChEBI" id="CHEBI:59789"/>
    </ligand>
</feature>
<keyword evidence="6 9" id="KW-0819">tRNA processing</keyword>
<evidence type="ECO:0000256" key="1">
    <source>
        <dbReference type="ARBA" id="ARBA00000142"/>
    </source>
</evidence>
<comment type="catalytic activity">
    <reaction evidence="1 9">
        <text>guanosine(46) in tRNA + S-adenosyl-L-methionine = N(7)-methylguanosine(46) in tRNA + S-adenosyl-L-homocysteine</text>
        <dbReference type="Rhea" id="RHEA:42708"/>
        <dbReference type="Rhea" id="RHEA-COMP:10188"/>
        <dbReference type="Rhea" id="RHEA-COMP:10189"/>
        <dbReference type="ChEBI" id="CHEBI:57856"/>
        <dbReference type="ChEBI" id="CHEBI:59789"/>
        <dbReference type="ChEBI" id="CHEBI:74269"/>
        <dbReference type="ChEBI" id="CHEBI:74480"/>
        <dbReference type="EC" id="2.1.1.33"/>
    </reaction>
</comment>
<evidence type="ECO:0000256" key="5">
    <source>
        <dbReference type="ARBA" id="ARBA00022691"/>
    </source>
</evidence>
<dbReference type="SUPFAM" id="SSF53335">
    <property type="entry name" value="S-adenosyl-L-methionine-dependent methyltransferases"/>
    <property type="match status" value="1"/>
</dbReference>
<keyword evidence="5 9" id="KW-0949">S-adenosyl-L-methionine</keyword>
<keyword evidence="4 9" id="KW-0808">Transferase</keyword>
<name>A0A1H3G3D9_9PROT</name>
<dbReference type="PANTHER" id="PTHR23417:SF14">
    <property type="entry name" value="PENTACOTRIPEPTIDE-REPEAT REGION OF PRORP DOMAIN-CONTAINING PROTEIN"/>
    <property type="match status" value="1"/>
</dbReference>
<evidence type="ECO:0000256" key="3">
    <source>
        <dbReference type="ARBA" id="ARBA00022603"/>
    </source>
</evidence>
<evidence type="ECO:0000256" key="6">
    <source>
        <dbReference type="ARBA" id="ARBA00022694"/>
    </source>
</evidence>
<dbReference type="Proteomes" id="UP000198640">
    <property type="component" value="Unassembled WGS sequence"/>
</dbReference>
<sequence length="227" mass="25772">MSSPLSRSIRSYVLRQGHFSNAQRQACETLLPIYGIPFTENTIDLDQIFGRSAPRILEIGSGMGETTAAIASQQPDKDFLAIEVHLPGIGSLLELIRKLQLTNLRIISHDAVAVIQQMLPGQSLDGVHIFFPDPWPKARHHKRRLIQPDFIALLCERIKPGGYLHLATDWQHYAEHMLQVLRDEPRLTNTATDYAPRPAYRPLTKFEQRGLRLGHTIRDLIFIRNSA</sequence>
<evidence type="ECO:0000256" key="2">
    <source>
        <dbReference type="ARBA" id="ARBA00003015"/>
    </source>
</evidence>
<protein>
    <recommendedName>
        <fullName evidence="9">tRNA (guanine-N(7)-)-methyltransferase</fullName>
        <ecNumber evidence="9">2.1.1.33</ecNumber>
    </recommendedName>
    <alternativeName>
        <fullName evidence="9">tRNA (guanine(46)-N(7))-methyltransferase</fullName>
    </alternativeName>
    <alternativeName>
        <fullName evidence="9">tRNA(m7G46)-methyltransferase</fullName>
    </alternativeName>
</protein>
<evidence type="ECO:0000313" key="11">
    <source>
        <dbReference type="Proteomes" id="UP000198640"/>
    </source>
</evidence>
<reference evidence="10 11" key="1">
    <citation type="submission" date="2016-10" db="EMBL/GenBank/DDBJ databases">
        <authorList>
            <person name="de Groot N.N."/>
        </authorList>
    </citation>
    <scope>NUCLEOTIDE SEQUENCE [LARGE SCALE GENOMIC DNA]</scope>
    <source>
        <strain evidence="10 11">Nm1</strain>
    </source>
</reference>
<feature type="binding site" evidence="9">
    <location>
        <position position="169"/>
    </location>
    <ligand>
        <name>substrate</name>
    </ligand>
</feature>
<feature type="binding site" evidence="9">
    <location>
        <position position="83"/>
    </location>
    <ligand>
        <name>S-adenosyl-L-methionine</name>
        <dbReference type="ChEBI" id="CHEBI:59789"/>
    </ligand>
</feature>
<feature type="binding site" evidence="9">
    <location>
        <position position="137"/>
    </location>
    <ligand>
        <name>substrate</name>
    </ligand>
</feature>
<keyword evidence="3 9" id="KW-0489">Methyltransferase</keyword>
<dbReference type="PROSITE" id="PS51625">
    <property type="entry name" value="SAM_MT_TRMB"/>
    <property type="match status" value="1"/>
</dbReference>
<evidence type="ECO:0000313" key="10">
    <source>
        <dbReference type="EMBL" id="SDX97823.1"/>
    </source>
</evidence>
<accession>A0A1H3G3D9</accession>
<comment type="pathway">
    <text evidence="7 9">tRNA modification; N(7)-methylguanine-tRNA biosynthesis.</text>
</comment>
<dbReference type="STRING" id="44576.SAMN05421881_10145"/>
<dbReference type="UniPathway" id="UPA00989"/>
<keyword evidence="11" id="KW-1185">Reference proteome</keyword>
<gene>
    <name evidence="9" type="primary">trmB</name>
    <name evidence="10" type="ORF">SAMN05421881_10145</name>
</gene>
<dbReference type="FunFam" id="3.40.50.150:FF:000035">
    <property type="entry name" value="tRNA (guanine-N(7)-)-methyltransferase"/>
    <property type="match status" value="1"/>
</dbReference>
<dbReference type="InterPro" id="IPR003358">
    <property type="entry name" value="tRNA_(Gua-N-7)_MeTrfase_Trmb"/>
</dbReference>
<dbReference type="GO" id="GO:0043527">
    <property type="term" value="C:tRNA methyltransferase complex"/>
    <property type="evidence" value="ECO:0007669"/>
    <property type="project" value="TreeGrafter"/>
</dbReference>
<dbReference type="Gene3D" id="3.40.50.150">
    <property type="entry name" value="Vaccinia Virus protein VP39"/>
    <property type="match status" value="1"/>
</dbReference>
<evidence type="ECO:0000256" key="8">
    <source>
        <dbReference type="ARBA" id="ARBA00060767"/>
    </source>
</evidence>
<dbReference type="CDD" id="cd02440">
    <property type="entry name" value="AdoMet_MTases"/>
    <property type="match status" value="1"/>
</dbReference>
<dbReference type="InterPro" id="IPR029063">
    <property type="entry name" value="SAM-dependent_MTases_sf"/>
</dbReference>
<dbReference type="AlphaFoldDB" id="A0A1H3G3D9"/>
<comment type="similarity">
    <text evidence="8 9">Belongs to the class I-like SAM-binding methyltransferase superfamily. TrmB family.</text>
</comment>
<feature type="binding site" evidence="9">
    <location>
        <position position="110"/>
    </location>
    <ligand>
        <name>S-adenosyl-L-methionine</name>
        <dbReference type="ChEBI" id="CHEBI:59789"/>
    </ligand>
</feature>
<comment type="function">
    <text evidence="2 9">Catalyzes the formation of N(7)-methylguanine at position 46 (m7G46) in tRNA.</text>
</comment>
<proteinExistence type="inferred from homology"/>
<dbReference type="PANTHER" id="PTHR23417">
    <property type="entry name" value="3-DEOXY-D-MANNO-OCTULOSONIC-ACID TRANSFERASE/TRNA GUANINE-N 7 - -METHYLTRANSFERASE"/>
    <property type="match status" value="1"/>
</dbReference>
<dbReference type="EC" id="2.1.1.33" evidence="9"/>
<evidence type="ECO:0000256" key="9">
    <source>
        <dbReference type="HAMAP-Rule" id="MF_01057"/>
    </source>
</evidence>
<comment type="caution">
    <text evidence="9">Lacks conserved residue(s) required for the propagation of feature annotation.</text>
</comment>
<dbReference type="InterPro" id="IPR055361">
    <property type="entry name" value="tRNA_methyltr_TrmB_bact"/>
</dbReference>
<dbReference type="HAMAP" id="MF_01057">
    <property type="entry name" value="tRNA_methyltr_TrmB"/>
    <property type="match status" value="1"/>
</dbReference>
<evidence type="ECO:0000256" key="4">
    <source>
        <dbReference type="ARBA" id="ARBA00022679"/>
    </source>
</evidence>
<feature type="binding site" evidence="9">
    <location>
        <position position="58"/>
    </location>
    <ligand>
        <name>S-adenosyl-L-methionine</name>
        <dbReference type="ChEBI" id="CHEBI:59789"/>
    </ligand>
</feature>
<dbReference type="GO" id="GO:0008176">
    <property type="term" value="F:tRNA (guanine(46)-N7)-methyltransferase activity"/>
    <property type="evidence" value="ECO:0007669"/>
    <property type="project" value="UniProtKB-UniRule"/>
</dbReference>
<evidence type="ECO:0000256" key="7">
    <source>
        <dbReference type="ARBA" id="ARBA00060552"/>
    </source>
</evidence>
<organism evidence="10 11">
    <name type="scientific">Nitrosomonas halophila</name>
    <dbReference type="NCBI Taxonomy" id="44576"/>
    <lineage>
        <taxon>Bacteria</taxon>
        <taxon>Pseudomonadati</taxon>
        <taxon>Pseudomonadota</taxon>
        <taxon>Betaproteobacteria</taxon>
        <taxon>Nitrosomonadales</taxon>
        <taxon>Nitrosomonadaceae</taxon>
        <taxon>Nitrosomonas</taxon>
    </lineage>
</organism>
<dbReference type="EMBL" id="FNOY01000014">
    <property type="protein sequence ID" value="SDX97823.1"/>
    <property type="molecule type" value="Genomic_DNA"/>
</dbReference>
<feature type="binding site" evidence="9">
    <location>
        <begin position="204"/>
        <end position="207"/>
    </location>
    <ligand>
        <name>substrate</name>
    </ligand>
</feature>
<dbReference type="Pfam" id="PF02390">
    <property type="entry name" value="Methyltransf_4"/>
    <property type="match status" value="1"/>
</dbReference>
<dbReference type="NCBIfam" id="TIGR00091">
    <property type="entry name" value="tRNA (guanosine(46)-N7)-methyltransferase TrmB"/>
    <property type="match status" value="1"/>
</dbReference>